<dbReference type="AlphaFoldDB" id="A0A916YJ12"/>
<evidence type="ECO:0000313" key="1">
    <source>
        <dbReference type="EMBL" id="GGD47840.1"/>
    </source>
</evidence>
<name>A0A916YJ12_9BACL</name>
<dbReference type="Proteomes" id="UP000612456">
    <property type="component" value="Unassembled WGS sequence"/>
</dbReference>
<reference evidence="1" key="1">
    <citation type="journal article" date="2014" name="Int. J. Syst. Evol. Microbiol.">
        <title>Complete genome sequence of Corynebacterium casei LMG S-19264T (=DSM 44701T), isolated from a smear-ripened cheese.</title>
        <authorList>
            <consortium name="US DOE Joint Genome Institute (JGI-PGF)"/>
            <person name="Walter F."/>
            <person name="Albersmeier A."/>
            <person name="Kalinowski J."/>
            <person name="Ruckert C."/>
        </authorList>
    </citation>
    <scope>NUCLEOTIDE SEQUENCE</scope>
    <source>
        <strain evidence="1">CGMCC 1.15178</strain>
    </source>
</reference>
<keyword evidence="2" id="KW-1185">Reference proteome</keyword>
<comment type="caution">
    <text evidence="1">The sequence shown here is derived from an EMBL/GenBank/DDBJ whole genome shotgun (WGS) entry which is preliminary data.</text>
</comment>
<protein>
    <submittedName>
        <fullName evidence="1">Uncharacterized protein</fullName>
    </submittedName>
</protein>
<gene>
    <name evidence="1" type="ORF">GCM10010911_01720</name>
</gene>
<proteinExistence type="predicted"/>
<organism evidence="1 2">
    <name type="scientific">Paenibacillus nasutitermitis</name>
    <dbReference type="NCBI Taxonomy" id="1652958"/>
    <lineage>
        <taxon>Bacteria</taxon>
        <taxon>Bacillati</taxon>
        <taxon>Bacillota</taxon>
        <taxon>Bacilli</taxon>
        <taxon>Bacillales</taxon>
        <taxon>Paenibacillaceae</taxon>
        <taxon>Paenibacillus</taxon>
    </lineage>
</organism>
<evidence type="ECO:0000313" key="2">
    <source>
        <dbReference type="Proteomes" id="UP000612456"/>
    </source>
</evidence>
<accession>A0A916YJ12</accession>
<reference evidence="1" key="2">
    <citation type="submission" date="2020-09" db="EMBL/GenBank/DDBJ databases">
        <authorList>
            <person name="Sun Q."/>
            <person name="Zhou Y."/>
        </authorList>
    </citation>
    <scope>NUCLEOTIDE SEQUENCE</scope>
    <source>
        <strain evidence="1">CGMCC 1.15178</strain>
    </source>
</reference>
<sequence>MGALALFGKADSAHPRHSDEKTVLFMVHYVNGSRGYVIQQNTWIDRWGFACRYHSGEVHSAVCMSDLERPFGHFETLTKMIEDFIISGVEPFPAQRTFFTSGMINYAMESLYERKRIETTELLV</sequence>
<dbReference type="EMBL" id="BMHP01000001">
    <property type="protein sequence ID" value="GGD47840.1"/>
    <property type="molecule type" value="Genomic_DNA"/>
</dbReference>